<comment type="caution">
    <text evidence="1">The sequence shown here is derived from an EMBL/GenBank/DDBJ whole genome shotgun (WGS) entry which is preliminary data.</text>
</comment>
<organism evidence="1 2">
    <name type="scientific">Vermiconidia calcicola</name>
    <dbReference type="NCBI Taxonomy" id="1690605"/>
    <lineage>
        <taxon>Eukaryota</taxon>
        <taxon>Fungi</taxon>
        <taxon>Dikarya</taxon>
        <taxon>Ascomycota</taxon>
        <taxon>Pezizomycotina</taxon>
        <taxon>Dothideomycetes</taxon>
        <taxon>Dothideomycetidae</taxon>
        <taxon>Mycosphaerellales</taxon>
        <taxon>Extremaceae</taxon>
        <taxon>Vermiconidia</taxon>
    </lineage>
</organism>
<gene>
    <name evidence="1" type="ORF">LTR25_006674</name>
</gene>
<protein>
    <recommendedName>
        <fullName evidence="3">FAM86 N-terminal domain-containing protein</fullName>
    </recommendedName>
</protein>
<dbReference type="GO" id="GO:0008757">
    <property type="term" value="F:S-adenosylmethionine-dependent methyltransferase activity"/>
    <property type="evidence" value="ECO:0007669"/>
    <property type="project" value="UniProtKB-ARBA"/>
</dbReference>
<dbReference type="InterPro" id="IPR029063">
    <property type="entry name" value="SAM-dependent_MTases_sf"/>
</dbReference>
<dbReference type="PANTHER" id="PTHR14614">
    <property type="entry name" value="HEPATOCELLULAR CARCINOMA-ASSOCIATED ANTIGEN"/>
    <property type="match status" value="1"/>
</dbReference>
<dbReference type="Pfam" id="PF10294">
    <property type="entry name" value="Methyltransf_16"/>
    <property type="match status" value="1"/>
</dbReference>
<accession>A0AAV9Q2X3</accession>
<dbReference type="AlphaFoldDB" id="A0AAV9Q2X3"/>
<dbReference type="EMBL" id="JAXLQG010000011">
    <property type="protein sequence ID" value="KAK5534642.1"/>
    <property type="molecule type" value="Genomic_DNA"/>
</dbReference>
<evidence type="ECO:0000313" key="2">
    <source>
        <dbReference type="Proteomes" id="UP001345827"/>
    </source>
</evidence>
<dbReference type="CDD" id="cd02440">
    <property type="entry name" value="AdoMet_MTases"/>
    <property type="match status" value="1"/>
</dbReference>
<proteinExistence type="predicted"/>
<dbReference type="SUPFAM" id="SSF53335">
    <property type="entry name" value="S-adenosyl-L-methionine-dependent methyltransferases"/>
    <property type="match status" value="1"/>
</dbReference>
<name>A0AAV9Q2X3_9PEZI</name>
<dbReference type="PANTHER" id="PTHR14614:SF130">
    <property type="entry name" value="PROTEIN-LYSINE N-METHYLTRANSFERASE EEF2KMT"/>
    <property type="match status" value="1"/>
</dbReference>
<dbReference type="GO" id="GO:0005737">
    <property type="term" value="C:cytoplasm"/>
    <property type="evidence" value="ECO:0007669"/>
    <property type="project" value="TreeGrafter"/>
</dbReference>
<dbReference type="InterPro" id="IPR019410">
    <property type="entry name" value="Methyltransf_16"/>
</dbReference>
<evidence type="ECO:0000313" key="1">
    <source>
        <dbReference type="EMBL" id="KAK5534642.1"/>
    </source>
</evidence>
<reference evidence="1 2" key="1">
    <citation type="submission" date="2023-06" db="EMBL/GenBank/DDBJ databases">
        <title>Black Yeasts Isolated from many extreme environments.</title>
        <authorList>
            <person name="Coleine C."/>
            <person name="Stajich J.E."/>
            <person name="Selbmann L."/>
        </authorList>
    </citation>
    <scope>NUCLEOTIDE SEQUENCE [LARGE SCALE GENOMIC DNA]</scope>
    <source>
        <strain evidence="1 2">CCFEE 5887</strain>
    </source>
</reference>
<keyword evidence="2" id="KW-1185">Reference proteome</keyword>
<dbReference type="Gene3D" id="3.40.50.150">
    <property type="entry name" value="Vaccinia Virus protein VP39"/>
    <property type="match status" value="1"/>
</dbReference>
<evidence type="ECO:0008006" key="3">
    <source>
        <dbReference type="Google" id="ProtNLM"/>
    </source>
</evidence>
<sequence length="397" mass="44008">MPAKILVGCLGASAILAEHDASLDLATSNIPHEESSPHFTLSQTHDDLLVCAMDITKAATEPILAKFYRQYLQVIADVTYPPGPLLVKQDVQDCLYKYFFDASRNKFLPPARYQTRILKHIIQEIEKACKDPEEDQVSDQLMEHMAYLSTIPQQSETDEAQQLHVHSYFPPLPLDKSGVQPILIKEARNLLSKGINVGLRTWEAALHLAWFLTIQQPDLVKDCNVLELGAGTGFLSLLCAGHLQASHVLATDGLGHVCEGLQANVDLNVDNDTLLGHRPPVVRQLDWSDRPEIDQILAEAKQSGTSYDLIIGADITYRPDILRPLAEVLSLLKDAFPDVAILISAAIRSDTFANFVAICQELKFKVTEMPSKIPEGLRNCGFFHSVATEIKIVSLDR</sequence>
<dbReference type="Proteomes" id="UP001345827">
    <property type="component" value="Unassembled WGS sequence"/>
</dbReference>